<organism evidence="3">
    <name type="scientific">viral metagenome</name>
    <dbReference type="NCBI Taxonomy" id="1070528"/>
    <lineage>
        <taxon>unclassified sequences</taxon>
        <taxon>metagenomes</taxon>
        <taxon>organismal metagenomes</taxon>
    </lineage>
</organism>
<name>A0A6M3L4E9_9ZZZZ</name>
<evidence type="ECO:0000313" key="3">
    <source>
        <dbReference type="EMBL" id="QJA89677.1"/>
    </source>
</evidence>
<evidence type="ECO:0000313" key="2">
    <source>
        <dbReference type="EMBL" id="QJA81120.1"/>
    </source>
</evidence>
<reference evidence="3" key="1">
    <citation type="submission" date="2020-03" db="EMBL/GenBank/DDBJ databases">
        <title>The deep terrestrial virosphere.</title>
        <authorList>
            <person name="Holmfeldt K."/>
            <person name="Nilsson E."/>
            <person name="Simone D."/>
            <person name="Lopez-Fernandez M."/>
            <person name="Wu X."/>
            <person name="de Brujin I."/>
            <person name="Lundin D."/>
            <person name="Andersson A."/>
            <person name="Bertilsson S."/>
            <person name="Dopson M."/>
        </authorList>
    </citation>
    <scope>NUCLEOTIDE SEQUENCE</scope>
    <source>
        <strain evidence="2">MM415A00584</strain>
        <strain evidence="3">MM415B02517</strain>
    </source>
</reference>
<keyword evidence="1" id="KW-0175">Coiled coil</keyword>
<protein>
    <submittedName>
        <fullName evidence="3">Uncharacterized protein</fullName>
    </submittedName>
</protein>
<dbReference type="EMBL" id="MT142861">
    <property type="protein sequence ID" value="QJA89677.1"/>
    <property type="molecule type" value="Genomic_DNA"/>
</dbReference>
<evidence type="ECO:0000256" key="1">
    <source>
        <dbReference type="SAM" id="Coils"/>
    </source>
</evidence>
<sequence length="117" mass="13438">MRLLIILTILLFTTSAYAGKAFYDPISNRYFTNSAGNRTLEQIKTMYNLSNQTEEVTLGLNEAARVKNGKLEKYNYKQENASIKEVEKNKKDIAKEKIKQKLGLTENEFQDLINALK</sequence>
<proteinExistence type="predicted"/>
<dbReference type="EMBL" id="MT142448">
    <property type="protein sequence ID" value="QJA81120.1"/>
    <property type="molecule type" value="Genomic_DNA"/>
</dbReference>
<dbReference type="AlphaFoldDB" id="A0A6M3L4E9"/>
<gene>
    <name evidence="2" type="ORF">MM415A00584_0007</name>
    <name evidence="3" type="ORF">MM415B02517_0007</name>
</gene>
<accession>A0A6M3L4E9</accession>
<feature type="coiled-coil region" evidence="1">
    <location>
        <begin position="76"/>
        <end position="115"/>
    </location>
</feature>